<accession>A0A964T379</accession>
<evidence type="ECO:0000259" key="6">
    <source>
        <dbReference type="PROSITE" id="PS51891"/>
    </source>
</evidence>
<organism evidence="7 8">
    <name type="scientific">Propylenella binzhouense</name>
    <dbReference type="NCBI Taxonomy" id="2555902"/>
    <lineage>
        <taxon>Bacteria</taxon>
        <taxon>Pseudomonadati</taxon>
        <taxon>Pseudomonadota</taxon>
        <taxon>Alphaproteobacteria</taxon>
        <taxon>Hyphomicrobiales</taxon>
        <taxon>Propylenellaceae</taxon>
        <taxon>Propylenella</taxon>
    </lineage>
</organism>
<dbReference type="InterPro" id="IPR011057">
    <property type="entry name" value="Mss4-like_sf"/>
</dbReference>
<dbReference type="InterPro" id="IPR006913">
    <property type="entry name" value="CENP-V/GFA"/>
</dbReference>
<proteinExistence type="inferred from homology"/>
<keyword evidence="3" id="KW-0862">Zinc</keyword>
<dbReference type="GO" id="GO:0016846">
    <property type="term" value="F:carbon-sulfur lyase activity"/>
    <property type="evidence" value="ECO:0007669"/>
    <property type="project" value="InterPro"/>
</dbReference>
<keyword evidence="2" id="KW-0479">Metal-binding</keyword>
<comment type="similarity">
    <text evidence="1">Belongs to the Gfa family.</text>
</comment>
<evidence type="ECO:0000256" key="1">
    <source>
        <dbReference type="ARBA" id="ARBA00005495"/>
    </source>
</evidence>
<gene>
    <name evidence="7" type="ORF">E4O86_07065</name>
</gene>
<name>A0A964T379_9HYPH</name>
<evidence type="ECO:0000256" key="3">
    <source>
        <dbReference type="ARBA" id="ARBA00022833"/>
    </source>
</evidence>
<dbReference type="Gene3D" id="3.90.1590.10">
    <property type="entry name" value="glutathione-dependent formaldehyde- activating enzyme (gfa)"/>
    <property type="match status" value="1"/>
</dbReference>
<dbReference type="SUPFAM" id="SSF51316">
    <property type="entry name" value="Mss4-like"/>
    <property type="match status" value="1"/>
</dbReference>
<comment type="caution">
    <text evidence="7">The sequence shown here is derived from an EMBL/GenBank/DDBJ whole genome shotgun (WGS) entry which is preliminary data.</text>
</comment>
<dbReference type="Proteomes" id="UP000773614">
    <property type="component" value="Unassembled WGS sequence"/>
</dbReference>
<evidence type="ECO:0000256" key="2">
    <source>
        <dbReference type="ARBA" id="ARBA00022723"/>
    </source>
</evidence>
<dbReference type="RefSeq" id="WP_161139816.1">
    <property type="nucleotide sequence ID" value="NZ_SPKJ01000015.1"/>
</dbReference>
<dbReference type="PANTHER" id="PTHR33337">
    <property type="entry name" value="GFA DOMAIN-CONTAINING PROTEIN"/>
    <property type="match status" value="1"/>
</dbReference>
<evidence type="ECO:0000313" key="8">
    <source>
        <dbReference type="Proteomes" id="UP000773614"/>
    </source>
</evidence>
<feature type="domain" description="CENP-V/GFA" evidence="6">
    <location>
        <begin position="5"/>
        <end position="119"/>
    </location>
</feature>
<dbReference type="PANTHER" id="PTHR33337:SF40">
    <property type="entry name" value="CENP-V_GFA DOMAIN-CONTAINING PROTEIN-RELATED"/>
    <property type="match status" value="1"/>
</dbReference>
<protein>
    <submittedName>
        <fullName evidence="7">GFA family protein</fullName>
    </submittedName>
</protein>
<evidence type="ECO:0000256" key="4">
    <source>
        <dbReference type="ARBA" id="ARBA00023239"/>
    </source>
</evidence>
<dbReference type="GO" id="GO:0046872">
    <property type="term" value="F:metal ion binding"/>
    <property type="evidence" value="ECO:0007669"/>
    <property type="project" value="UniProtKB-KW"/>
</dbReference>
<reference evidence="7" key="1">
    <citation type="submission" date="2019-03" db="EMBL/GenBank/DDBJ databases">
        <title>Afifella sp. nov., isolated from activated sludge.</title>
        <authorList>
            <person name="Li Q."/>
            <person name="Liu Y."/>
        </authorList>
    </citation>
    <scope>NUCLEOTIDE SEQUENCE</scope>
    <source>
        <strain evidence="7">L72</strain>
    </source>
</reference>
<sequence>MSDVHTGGCQCGAVRYRLEGPLERATICHCRMCQKAFGSFFAPLVGIRLDDFTLTRGELARFRSSDFVERGFCAACGTPLSFYEIGSGKIDVSIGSLDDPTVAKPVLQYGVESRMPWFDELAGLPTQTTAEGEGEAHLGEIAASNHQHPDHDTAVWPPQDQGR</sequence>
<evidence type="ECO:0000313" key="7">
    <source>
        <dbReference type="EMBL" id="MYZ47469.1"/>
    </source>
</evidence>
<dbReference type="PROSITE" id="PS51891">
    <property type="entry name" value="CENP_V_GFA"/>
    <property type="match status" value="1"/>
</dbReference>
<keyword evidence="8" id="KW-1185">Reference proteome</keyword>
<feature type="region of interest" description="Disordered" evidence="5">
    <location>
        <begin position="140"/>
        <end position="163"/>
    </location>
</feature>
<dbReference type="EMBL" id="SPKJ01000015">
    <property type="protein sequence ID" value="MYZ47469.1"/>
    <property type="molecule type" value="Genomic_DNA"/>
</dbReference>
<dbReference type="AlphaFoldDB" id="A0A964T379"/>
<dbReference type="Pfam" id="PF04828">
    <property type="entry name" value="GFA"/>
    <property type="match status" value="1"/>
</dbReference>
<evidence type="ECO:0000256" key="5">
    <source>
        <dbReference type="SAM" id="MobiDB-lite"/>
    </source>
</evidence>
<keyword evidence="4" id="KW-0456">Lyase</keyword>
<dbReference type="OrthoDB" id="9807246at2"/>